<evidence type="ECO:0000313" key="3">
    <source>
        <dbReference type="Proteomes" id="UP001519363"/>
    </source>
</evidence>
<feature type="compositionally biased region" description="Low complexity" evidence="1">
    <location>
        <begin position="443"/>
        <end position="458"/>
    </location>
</feature>
<dbReference type="Proteomes" id="UP001519363">
    <property type="component" value="Unassembled WGS sequence"/>
</dbReference>
<feature type="compositionally biased region" description="Pro residues" evidence="1">
    <location>
        <begin position="64"/>
        <end position="79"/>
    </location>
</feature>
<evidence type="ECO:0000313" key="2">
    <source>
        <dbReference type="EMBL" id="MBP2477070.1"/>
    </source>
</evidence>
<feature type="region of interest" description="Disordered" evidence="1">
    <location>
        <begin position="399"/>
        <end position="426"/>
    </location>
</feature>
<organism evidence="2 3">
    <name type="scientific">Crossiella equi</name>
    <dbReference type="NCBI Taxonomy" id="130796"/>
    <lineage>
        <taxon>Bacteria</taxon>
        <taxon>Bacillati</taxon>
        <taxon>Actinomycetota</taxon>
        <taxon>Actinomycetes</taxon>
        <taxon>Pseudonocardiales</taxon>
        <taxon>Pseudonocardiaceae</taxon>
        <taxon>Crossiella</taxon>
    </lineage>
</organism>
<proteinExistence type="predicted"/>
<feature type="compositionally biased region" description="Pro residues" evidence="1">
    <location>
        <begin position="97"/>
        <end position="127"/>
    </location>
</feature>
<accession>A0ABS5AMZ6</accession>
<gene>
    <name evidence="2" type="ORF">JOF53_005942</name>
</gene>
<keyword evidence="3" id="KW-1185">Reference proteome</keyword>
<sequence length="476" mass="50434">MSSHATPAPAQLPTLTSPELPAAALLIGRAHTPARPVRSPATNPTPTGPPARRTYSLASWTPAHPAPPSTPRPSPGPPLDPEHSHPGSAPATRPTPAALPPSRTRPPAHPTPSPGPHPAPTPPPGEWPPADRDRTPTPQPPLATPAPPPQPTLVSAKPPPVRSHAPTHRRPLAPAMNRPRSAPSAKPLPRWAHTPVPRVPAPGSQSVLASAGTPAAGTCLHWGLRRGEDYLDPLSLFAPPRVRLLPWTDGRKRFAVPGRQKRERPIRNSPVSIRPRVVLLWESRRSRAPVGGGGRRRGPTRCFGLVRRGQRVSVGWVSRWAGRLRPVTTGLWSRFALLRDSFASLATGVVEGCPAGPQLLHAEVSPPGTPRPLDQEVSHTSCCGCSSAVPGAVTGRCLPRRGGHPSSPPRLWVLSGRQRPEPGERITPVPWRLVRPVRAESRLPSPALGGSGGAAPSSPRWPRGRQAPVPAPGGPR</sequence>
<dbReference type="EMBL" id="JAGIOO010000001">
    <property type="protein sequence ID" value="MBP2477070.1"/>
    <property type="molecule type" value="Genomic_DNA"/>
</dbReference>
<comment type="caution">
    <text evidence="2">The sequence shown here is derived from an EMBL/GenBank/DDBJ whole genome shotgun (WGS) entry which is preliminary data.</text>
</comment>
<protein>
    <submittedName>
        <fullName evidence="2">Uncharacterized protein</fullName>
    </submittedName>
</protein>
<feature type="compositionally biased region" description="Pro residues" evidence="1">
    <location>
        <begin position="137"/>
        <end position="161"/>
    </location>
</feature>
<feature type="region of interest" description="Disordered" evidence="1">
    <location>
        <begin position="1"/>
        <end position="211"/>
    </location>
</feature>
<name>A0ABS5AMZ6_9PSEU</name>
<reference evidence="2 3" key="1">
    <citation type="submission" date="2021-03" db="EMBL/GenBank/DDBJ databases">
        <title>Sequencing the genomes of 1000 actinobacteria strains.</title>
        <authorList>
            <person name="Klenk H.-P."/>
        </authorList>
    </citation>
    <scope>NUCLEOTIDE SEQUENCE [LARGE SCALE GENOMIC DNA]</scope>
    <source>
        <strain evidence="2 3">DSM 44580</strain>
    </source>
</reference>
<feature type="region of interest" description="Disordered" evidence="1">
    <location>
        <begin position="442"/>
        <end position="476"/>
    </location>
</feature>
<feature type="compositionally biased region" description="Low complexity" evidence="1">
    <location>
        <begin position="40"/>
        <end position="63"/>
    </location>
</feature>
<evidence type="ECO:0000256" key="1">
    <source>
        <dbReference type="SAM" id="MobiDB-lite"/>
    </source>
</evidence>